<sequence>MITSFETSLQNLSVHKVGNKSQDEYLTLSDAQLSIKDETLNNLLMTYFLKPFEKVNEIYRFTHSSEDLALNEIYHFAKKCFQEPETFHEMSQQITRHLFDVSTHPKIKSGEVYIAFFDQVQIEGQLHQAIGIFKSETKETYLKVYPDAGGFFLTYEREAINIQKLDKGCLIINTESEEGYKVAVIDQTNKTPEAAVYWKDDFLKLKIRNDSFNQTTNVLGLYKNFVKEKIDDDFQISNPDKIDLLNKSMKYFKEKEKFDMDEFSNEVIGNEVAAKSFKDMVQSYEKEFESPISGGFEISGQAVMKQKSSYKSVLKLDKNFHVYIHGDRQLLEQGFDEGKGMNYITLFYNKEM</sequence>
<keyword evidence="2" id="KW-1185">Reference proteome</keyword>
<accession>A0A179DM83</accession>
<organism evidence="1 2">
    <name type="scientific">Pedobacter psychrophilus</name>
    <dbReference type="NCBI Taxonomy" id="1826909"/>
    <lineage>
        <taxon>Bacteria</taxon>
        <taxon>Pseudomonadati</taxon>
        <taxon>Bacteroidota</taxon>
        <taxon>Sphingobacteriia</taxon>
        <taxon>Sphingobacteriales</taxon>
        <taxon>Sphingobacteriaceae</taxon>
        <taxon>Pedobacter</taxon>
    </lineage>
</organism>
<gene>
    <name evidence="1" type="ORF">A5893_03380</name>
</gene>
<dbReference type="Pfam" id="PF04245">
    <property type="entry name" value="NA37"/>
    <property type="match status" value="1"/>
</dbReference>
<dbReference type="STRING" id="1826909.A5893_03380"/>
<evidence type="ECO:0000313" key="1">
    <source>
        <dbReference type="EMBL" id="OAQ42171.1"/>
    </source>
</evidence>
<evidence type="ECO:0000313" key="2">
    <source>
        <dbReference type="Proteomes" id="UP000078459"/>
    </source>
</evidence>
<dbReference type="OrthoDB" id="9153118at2"/>
<name>A0A179DM83_9SPHI</name>
<protein>
    <recommendedName>
        <fullName evidence="3">Nucleoid-associated protein NdpA</fullName>
    </recommendedName>
</protein>
<reference evidence="1 2" key="1">
    <citation type="submission" date="2016-04" db="EMBL/GenBank/DDBJ databases">
        <authorList>
            <person name="Evans L.H."/>
            <person name="Alamgir A."/>
            <person name="Owens N."/>
            <person name="Weber N.D."/>
            <person name="Virtaneva K."/>
            <person name="Barbian K."/>
            <person name="Babar A."/>
            <person name="Rosenke K."/>
        </authorList>
    </citation>
    <scope>NUCLEOTIDE SEQUENCE [LARGE SCALE GENOMIC DNA]</scope>
    <source>
        <strain evidence="1 2">CCM 8644</strain>
    </source>
</reference>
<dbReference type="InterPro" id="IPR007358">
    <property type="entry name" value="Nucleoid_associated_NdpA"/>
</dbReference>
<dbReference type="GO" id="GO:0009295">
    <property type="term" value="C:nucleoid"/>
    <property type="evidence" value="ECO:0007669"/>
    <property type="project" value="InterPro"/>
</dbReference>
<proteinExistence type="predicted"/>
<evidence type="ECO:0008006" key="3">
    <source>
        <dbReference type="Google" id="ProtNLM"/>
    </source>
</evidence>
<dbReference type="AlphaFoldDB" id="A0A179DM83"/>
<dbReference type="Proteomes" id="UP000078459">
    <property type="component" value="Unassembled WGS sequence"/>
</dbReference>
<dbReference type="RefSeq" id="WP_068821200.1">
    <property type="nucleotide sequence ID" value="NZ_LWHJ01000011.1"/>
</dbReference>
<dbReference type="EMBL" id="LWHJ01000011">
    <property type="protein sequence ID" value="OAQ42171.1"/>
    <property type="molecule type" value="Genomic_DNA"/>
</dbReference>
<reference evidence="1 2" key="2">
    <citation type="submission" date="2016-06" db="EMBL/GenBank/DDBJ databases">
        <title>Pedobacter psychrophilus sp. nov., isolated from Antarctic fragmentary rock.</title>
        <authorList>
            <person name="Svec P."/>
        </authorList>
    </citation>
    <scope>NUCLEOTIDE SEQUENCE [LARGE SCALE GENOMIC DNA]</scope>
    <source>
        <strain evidence="1 2">CCM 8644</strain>
    </source>
</reference>
<comment type="caution">
    <text evidence="1">The sequence shown here is derived from an EMBL/GenBank/DDBJ whole genome shotgun (WGS) entry which is preliminary data.</text>
</comment>